<dbReference type="Proteomes" id="UP001149079">
    <property type="component" value="Unassembled WGS sequence"/>
</dbReference>
<reference evidence="2" key="1">
    <citation type="submission" date="2022-11" db="EMBL/GenBank/DDBJ databases">
        <authorList>
            <person name="Petersen C."/>
        </authorList>
    </citation>
    <scope>NUCLEOTIDE SEQUENCE</scope>
    <source>
        <strain evidence="2">IBT 22155</strain>
    </source>
</reference>
<accession>A0A9W9HE09</accession>
<evidence type="ECO:0000313" key="3">
    <source>
        <dbReference type="Proteomes" id="UP001149079"/>
    </source>
</evidence>
<evidence type="ECO:0000256" key="1">
    <source>
        <dbReference type="SAM" id="MobiDB-lite"/>
    </source>
</evidence>
<organism evidence="2 3">
    <name type="scientific">Penicillium bovifimosum</name>
    <dbReference type="NCBI Taxonomy" id="126998"/>
    <lineage>
        <taxon>Eukaryota</taxon>
        <taxon>Fungi</taxon>
        <taxon>Dikarya</taxon>
        <taxon>Ascomycota</taxon>
        <taxon>Pezizomycotina</taxon>
        <taxon>Eurotiomycetes</taxon>
        <taxon>Eurotiomycetidae</taxon>
        <taxon>Eurotiales</taxon>
        <taxon>Aspergillaceae</taxon>
        <taxon>Penicillium</taxon>
    </lineage>
</organism>
<gene>
    <name evidence="2" type="ORF">N7515_002763</name>
</gene>
<dbReference type="AlphaFoldDB" id="A0A9W9HE09"/>
<dbReference type="EMBL" id="JAPQKL010000002">
    <property type="protein sequence ID" value="KAJ5143976.1"/>
    <property type="molecule type" value="Genomic_DNA"/>
</dbReference>
<evidence type="ECO:0000313" key="2">
    <source>
        <dbReference type="EMBL" id="KAJ5143976.1"/>
    </source>
</evidence>
<comment type="caution">
    <text evidence="2">The sequence shown here is derived from an EMBL/GenBank/DDBJ whole genome shotgun (WGS) entry which is preliminary data.</text>
</comment>
<reference evidence="2" key="2">
    <citation type="journal article" date="2023" name="IMA Fungus">
        <title>Comparative genomic study of the Penicillium genus elucidates a diverse pangenome and 15 lateral gene transfer events.</title>
        <authorList>
            <person name="Petersen C."/>
            <person name="Sorensen T."/>
            <person name="Nielsen M.R."/>
            <person name="Sondergaard T.E."/>
            <person name="Sorensen J.L."/>
            <person name="Fitzpatrick D.A."/>
            <person name="Frisvad J.C."/>
            <person name="Nielsen K.L."/>
        </authorList>
    </citation>
    <scope>NUCLEOTIDE SEQUENCE</scope>
    <source>
        <strain evidence="2">IBT 22155</strain>
    </source>
</reference>
<dbReference type="GeneID" id="81402677"/>
<proteinExistence type="predicted"/>
<sequence length="472" mass="52440">MAQELDLGHSVLRIRDSNLQLCLAASAHLSHPMSNGTPAIHADLHVSTLDDIWITEGPELKLCFFVWGAWDRDVLVSFVSMLSAKIRDMKIWSELGFSADATTDEDAENIGTFGFHWLEISLRKDRPDHRSITRRTLPDSMINPPDVCPPPDVPVVTLSSIDVQLEYRLCEGGTTQNQGLYLSDLNTLGRRSDICEQHFQLLETGIRRLVISSSFKDPTIHVSKQAPTKSLTNLFPVVFNPGYRDAMNQRGTTIPTLTRSMSSMLLGSNNPSIKARFANLLQLDHSPHTDESTARPEAPLVRSAVHASFWRAALKNVSRPRHYKRKGSTVSASASSSRVADQENDVPPLSMDQHFGNETLELLDNLEDQAYPRHVESDEILLNSEPDSEDQLFDNVSDIGFTDTGSGESTQTSLDTLLSTQASSEDFDGDHEAMMLSSPGELADYEEDSVADYDACEDMQSYDTDMIMADDF</sequence>
<feature type="region of interest" description="Disordered" evidence="1">
    <location>
        <begin position="321"/>
        <end position="345"/>
    </location>
</feature>
<dbReference type="OrthoDB" id="4187154at2759"/>
<protein>
    <submittedName>
        <fullName evidence="2">Uncharacterized protein</fullName>
    </submittedName>
</protein>
<dbReference type="RefSeq" id="XP_056525620.1">
    <property type="nucleotide sequence ID" value="XM_056663507.1"/>
</dbReference>
<name>A0A9W9HE09_9EURO</name>
<keyword evidence="3" id="KW-1185">Reference proteome</keyword>